<dbReference type="Pfam" id="PF06792">
    <property type="entry name" value="UPF0261"/>
    <property type="match status" value="1"/>
</dbReference>
<keyword evidence="4" id="KW-1185">Reference proteome</keyword>
<dbReference type="PANTHER" id="PTHR31862:SF1">
    <property type="entry name" value="UPF0261 DOMAIN PROTEIN (AFU_ORTHOLOGUE AFUA_1G10120)"/>
    <property type="match status" value="1"/>
</dbReference>
<dbReference type="Pfam" id="PF23189">
    <property type="entry name" value="UPF0261_C"/>
    <property type="match status" value="1"/>
</dbReference>
<dbReference type="InterPro" id="IPR056778">
    <property type="entry name" value="UPF0261_C"/>
</dbReference>
<sequence>MTQKPTILMLGCFDTKGEIFSFLRDCLLTQGAEVIAVNVGVMGSTTLFPIEVEANKVCETADENLDSLRSKNDRGHAMEVMGRGAAKVLANLQDQKKFDGVIGMGGGSGTYVTLKSMQGLPLGMPKICISTLASKDLSDQIGVKDIVMMPSVVDVAALNSIIKPIIQQAAAAIVAMCGVHIPENAATSKRIAISMFGNTSVCVDHCTLLLEAEGYEVMTFHANGLGGKAMESLILENCFAGVLDITTTELADELCGGVCSAGPNRLEAAAQLGIPQVVVPGCMDMVNFGTMESVPNKYKKRHLYSWVPTVTLMRTNEDENKALGERLANKLNQGLGPTAVLFPQKGLSQIDAAGNVFYNPESTQALSKSIQDNLTSEIPFVNLPFHINDQEFAKAAVEKLLEMMK</sequence>
<dbReference type="Proteomes" id="UP000199673">
    <property type="component" value="Unassembled WGS sequence"/>
</dbReference>
<reference evidence="4" key="1">
    <citation type="submission" date="2016-10" db="EMBL/GenBank/DDBJ databases">
        <authorList>
            <person name="Varghese N."/>
            <person name="Submissions S."/>
        </authorList>
    </citation>
    <scope>NUCLEOTIDE SEQUENCE [LARGE SCALE GENOMIC DNA]</scope>
    <source>
        <strain evidence="4">DSM 23445</strain>
    </source>
</reference>
<proteinExistence type="predicted"/>
<evidence type="ECO:0000259" key="2">
    <source>
        <dbReference type="Pfam" id="PF23189"/>
    </source>
</evidence>
<accession>A0A1I7DCI7</accession>
<dbReference type="RefSeq" id="WP_091696505.1">
    <property type="nucleotide sequence ID" value="NZ_FPBF01000006.1"/>
</dbReference>
<gene>
    <name evidence="3" type="ORF">SAMN04489724_3897</name>
</gene>
<dbReference type="AlphaFoldDB" id="A0A1I7DCI7"/>
<evidence type="ECO:0000313" key="4">
    <source>
        <dbReference type="Proteomes" id="UP000199673"/>
    </source>
</evidence>
<evidence type="ECO:0000259" key="1">
    <source>
        <dbReference type="Pfam" id="PF06792"/>
    </source>
</evidence>
<evidence type="ECO:0000313" key="3">
    <source>
        <dbReference type="EMBL" id="SFU09418.1"/>
    </source>
</evidence>
<dbReference type="PANTHER" id="PTHR31862">
    <property type="entry name" value="UPF0261 DOMAIN PROTEIN (AFU_ORTHOLOGUE AFUA_1G10120)"/>
    <property type="match status" value="1"/>
</dbReference>
<dbReference type="EMBL" id="FPBF01000006">
    <property type="protein sequence ID" value="SFU09418.1"/>
    <property type="molecule type" value="Genomic_DNA"/>
</dbReference>
<organism evidence="3 4">
    <name type="scientific">Algoriphagus locisalis</name>
    <dbReference type="NCBI Taxonomy" id="305507"/>
    <lineage>
        <taxon>Bacteria</taxon>
        <taxon>Pseudomonadati</taxon>
        <taxon>Bacteroidota</taxon>
        <taxon>Cytophagia</taxon>
        <taxon>Cytophagales</taxon>
        <taxon>Cyclobacteriaceae</taxon>
        <taxon>Algoriphagus</taxon>
    </lineage>
</organism>
<feature type="domain" description="UPF0261" evidence="1">
    <location>
        <begin position="5"/>
        <end position="178"/>
    </location>
</feature>
<dbReference type="CDD" id="cd15488">
    <property type="entry name" value="Tm-1-like"/>
    <property type="match status" value="1"/>
</dbReference>
<dbReference type="InterPro" id="IPR008322">
    <property type="entry name" value="UPF0261"/>
</dbReference>
<dbReference type="InterPro" id="IPR044122">
    <property type="entry name" value="UPF0261_N"/>
</dbReference>
<dbReference type="Gene3D" id="3.40.50.12020">
    <property type="entry name" value="Uncharacterised protein family UPF0261, NN domain"/>
    <property type="match status" value="1"/>
</dbReference>
<protein>
    <submittedName>
        <fullName evidence="3">Uncharacterized protein, UPF0261 family</fullName>
    </submittedName>
</protein>
<dbReference type="OrthoDB" id="9776369at2"/>
<dbReference type="PIRSF" id="PIRSF033271">
    <property type="entry name" value="UCP033271"/>
    <property type="match status" value="1"/>
</dbReference>
<dbReference type="Gene3D" id="3.40.50.12030">
    <property type="entry name" value="Uncharacterised protein family UPF0261, NC domain"/>
    <property type="match status" value="1"/>
</dbReference>
<feature type="domain" description="UPF0261" evidence="2">
    <location>
        <begin position="189"/>
        <end position="404"/>
    </location>
</feature>
<dbReference type="STRING" id="305507.SAMN04489724_3897"/>
<dbReference type="NCBIfam" id="NF002674">
    <property type="entry name" value="PRK02399.1-2"/>
    <property type="match status" value="1"/>
</dbReference>
<dbReference type="InterPro" id="IPR051353">
    <property type="entry name" value="Tobamovirus_resist_UPF0261"/>
</dbReference>
<name>A0A1I7DCI7_9BACT</name>